<keyword evidence="3" id="KW-1185">Reference proteome</keyword>
<name>A0A1Y3AT32_EURMA</name>
<organism evidence="2 3">
    <name type="scientific">Euroglyphus maynei</name>
    <name type="common">Mayne's house dust mite</name>
    <dbReference type="NCBI Taxonomy" id="6958"/>
    <lineage>
        <taxon>Eukaryota</taxon>
        <taxon>Metazoa</taxon>
        <taxon>Ecdysozoa</taxon>
        <taxon>Arthropoda</taxon>
        <taxon>Chelicerata</taxon>
        <taxon>Arachnida</taxon>
        <taxon>Acari</taxon>
        <taxon>Acariformes</taxon>
        <taxon>Sarcoptiformes</taxon>
        <taxon>Astigmata</taxon>
        <taxon>Psoroptidia</taxon>
        <taxon>Analgoidea</taxon>
        <taxon>Pyroglyphidae</taxon>
        <taxon>Pyroglyphinae</taxon>
        <taxon>Euroglyphus</taxon>
    </lineage>
</organism>
<evidence type="ECO:0000256" key="1">
    <source>
        <dbReference type="SAM" id="MobiDB-lite"/>
    </source>
</evidence>
<feature type="compositionally biased region" description="Basic and acidic residues" evidence="1">
    <location>
        <begin position="98"/>
        <end position="109"/>
    </location>
</feature>
<gene>
    <name evidence="2" type="ORF">BLA29_012452</name>
</gene>
<sequence length="109" mass="12197">CYEGPSEQDSPFDLSYLTSAAGRLRQKASSLFGSMTGLNQIYVTEIDIGEPDQHDKSIKIESHPSQINTFNLNKPLRKSMVTVVEEQQQSSPAISVEKSQHHPDDEQCF</sequence>
<feature type="non-terminal residue" evidence="2">
    <location>
        <position position="1"/>
    </location>
</feature>
<reference evidence="2 3" key="1">
    <citation type="submission" date="2017-03" db="EMBL/GenBank/DDBJ databases">
        <title>Genome Survey of Euroglyphus maynei.</title>
        <authorList>
            <person name="Arlian L.G."/>
            <person name="Morgan M.S."/>
            <person name="Rider S.D."/>
        </authorList>
    </citation>
    <scope>NUCLEOTIDE SEQUENCE [LARGE SCALE GENOMIC DNA]</scope>
    <source>
        <strain evidence="2">Arlian Lab</strain>
        <tissue evidence="2">Whole body</tissue>
    </source>
</reference>
<evidence type="ECO:0000313" key="2">
    <source>
        <dbReference type="EMBL" id="OTF71621.1"/>
    </source>
</evidence>
<proteinExistence type="predicted"/>
<feature type="non-terminal residue" evidence="2">
    <location>
        <position position="109"/>
    </location>
</feature>
<evidence type="ECO:0000313" key="3">
    <source>
        <dbReference type="Proteomes" id="UP000194236"/>
    </source>
</evidence>
<dbReference type="EMBL" id="MUJZ01060077">
    <property type="protein sequence ID" value="OTF71621.1"/>
    <property type="molecule type" value="Genomic_DNA"/>
</dbReference>
<dbReference type="AlphaFoldDB" id="A0A1Y3AT32"/>
<comment type="caution">
    <text evidence="2">The sequence shown here is derived from an EMBL/GenBank/DDBJ whole genome shotgun (WGS) entry which is preliminary data.</text>
</comment>
<dbReference type="Proteomes" id="UP000194236">
    <property type="component" value="Unassembled WGS sequence"/>
</dbReference>
<feature type="region of interest" description="Disordered" evidence="1">
    <location>
        <begin position="85"/>
        <end position="109"/>
    </location>
</feature>
<protein>
    <submittedName>
        <fullName evidence="2">Uncharacterized protein</fullName>
    </submittedName>
</protein>
<accession>A0A1Y3AT32</accession>